<organism evidence="3 4">
    <name type="scientific">Clostridium tetani</name>
    <dbReference type="NCBI Taxonomy" id="1513"/>
    <lineage>
        <taxon>Bacteria</taxon>
        <taxon>Bacillati</taxon>
        <taxon>Bacillota</taxon>
        <taxon>Clostridia</taxon>
        <taxon>Eubacteriales</taxon>
        <taxon>Clostridiaceae</taxon>
        <taxon>Clostridium</taxon>
    </lineage>
</organism>
<keyword evidence="1" id="KW-0812">Transmembrane</keyword>
<protein>
    <submittedName>
        <fullName evidence="3">ABC-2 transporter permease</fullName>
    </submittedName>
    <submittedName>
        <fullName evidence="2">Membrane protein</fullName>
    </submittedName>
</protein>
<keyword evidence="1" id="KW-1133">Transmembrane helix</keyword>
<evidence type="ECO:0000256" key="1">
    <source>
        <dbReference type="SAM" id="Phobius"/>
    </source>
</evidence>
<gene>
    <name evidence="3" type="ORF">DP130_02890</name>
    <name evidence="2" type="ORF">K234311028_18390</name>
</gene>
<dbReference type="PANTHER" id="PTHR41309:SF2">
    <property type="entry name" value="MEMBRANE PROTEIN"/>
    <property type="match status" value="1"/>
</dbReference>
<dbReference type="EMBL" id="QMAP01000002">
    <property type="protein sequence ID" value="RXI49948.1"/>
    <property type="molecule type" value="Genomic_DNA"/>
</dbReference>
<feature type="transmembrane region" description="Helical" evidence="1">
    <location>
        <begin position="36"/>
        <end position="61"/>
    </location>
</feature>
<dbReference type="AlphaFoldDB" id="A0A4Q0VEJ3"/>
<evidence type="ECO:0000313" key="3">
    <source>
        <dbReference type="EMBL" id="RXI49948.1"/>
    </source>
</evidence>
<reference evidence="3 4" key="1">
    <citation type="submission" date="2018-06" db="EMBL/GenBank/DDBJ databases">
        <title>Genome conservation of Clostridium tetani.</title>
        <authorList>
            <person name="Bruggemann H."/>
            <person name="Popoff M.R."/>
        </authorList>
    </citation>
    <scope>NUCLEOTIDE SEQUENCE [LARGE SCALE GENOMIC DNA]</scope>
    <source>
        <strain evidence="3 4">2017.061</strain>
    </source>
</reference>
<feature type="transmembrane region" description="Helical" evidence="1">
    <location>
        <begin position="182"/>
        <end position="203"/>
    </location>
</feature>
<dbReference type="Pfam" id="PF13346">
    <property type="entry name" value="ABC2_membrane_5"/>
    <property type="match status" value="1"/>
</dbReference>
<dbReference type="RefSeq" id="WP_129029856.1">
    <property type="nucleotide sequence ID" value="NZ_AP026806.1"/>
</dbReference>
<dbReference type="PANTHER" id="PTHR41309">
    <property type="entry name" value="MEMBRANE PROTEIN-RELATED"/>
    <property type="match status" value="1"/>
</dbReference>
<proteinExistence type="predicted"/>
<dbReference type="Proteomes" id="UP000290921">
    <property type="component" value="Unassembled WGS sequence"/>
</dbReference>
<feature type="transmembrane region" description="Helical" evidence="1">
    <location>
        <begin position="145"/>
        <end position="167"/>
    </location>
</feature>
<feature type="transmembrane region" description="Helical" evidence="1">
    <location>
        <begin position="119"/>
        <end position="138"/>
    </location>
</feature>
<keyword evidence="1" id="KW-0472">Membrane</keyword>
<evidence type="ECO:0000313" key="2">
    <source>
        <dbReference type="EMBL" id="BDR81593.1"/>
    </source>
</evidence>
<feature type="transmembrane region" description="Helical" evidence="1">
    <location>
        <begin position="82"/>
        <end position="107"/>
    </location>
</feature>
<name>A0A4Q0VEJ3_CLOTA</name>
<accession>A0A4Q0VEJ3</accession>
<evidence type="ECO:0000313" key="5">
    <source>
        <dbReference type="Proteomes" id="UP001321763"/>
    </source>
</evidence>
<sequence>MKSLILKDLYNIGHNIKRLPLILAILAVINNPKSGVVGYISTCVIICSMMVITTFSFDNISTWNKYAVIMPISRKDVVISKYIMLFIFSIFGMIAGFFISTVIGVFFRNFIIKEVMLESIVSLFISMFLGSIIIPLLYKYGVEKARFLIIICFVIPSFLFSCIVNFINKLNIKIPTGFNLNILFACLPILAIAFIILSINISYKIFKKQELN</sequence>
<dbReference type="EMBL" id="AP026818">
    <property type="protein sequence ID" value="BDR81593.1"/>
    <property type="molecule type" value="Genomic_DNA"/>
</dbReference>
<dbReference type="InterPro" id="IPR025699">
    <property type="entry name" value="ABC2_memb-like"/>
</dbReference>
<evidence type="ECO:0000313" key="4">
    <source>
        <dbReference type="Proteomes" id="UP000290921"/>
    </source>
</evidence>
<dbReference type="Proteomes" id="UP001321763">
    <property type="component" value="Chromosome"/>
</dbReference>
<reference evidence="2 5" key="2">
    <citation type="submission" date="2022-09" db="EMBL/GenBank/DDBJ databases">
        <title>complete genome sequences of Clostridium tetani str. KHSU-234311-028 isolated from soil.</title>
        <authorList>
            <person name="Sekizuka T."/>
            <person name="Shitada C."/>
            <person name="Takahashi M."/>
            <person name="Kuroda M."/>
        </authorList>
    </citation>
    <scope>NUCLEOTIDE SEQUENCE [LARGE SCALE GENOMIC DNA]</scope>
    <source>
        <strain evidence="2 5">KHSU-234311-028</strain>
    </source>
</reference>